<dbReference type="InterPro" id="IPR002110">
    <property type="entry name" value="Ankyrin_rpt"/>
</dbReference>
<dbReference type="InterPro" id="IPR036770">
    <property type="entry name" value="Ankyrin_rpt-contain_sf"/>
</dbReference>
<dbReference type="PROSITE" id="PS50297">
    <property type="entry name" value="ANK_REP_REGION"/>
    <property type="match status" value="1"/>
</dbReference>
<accession>A0A7S0XU62</accession>
<dbReference type="SMART" id="SM00248">
    <property type="entry name" value="ANK"/>
    <property type="match status" value="1"/>
</dbReference>
<keyword evidence="1" id="KW-0040">ANK repeat</keyword>
<feature type="repeat" description="ANK" evidence="1">
    <location>
        <begin position="78"/>
        <end position="108"/>
    </location>
</feature>
<evidence type="ECO:0000256" key="2">
    <source>
        <dbReference type="SAM" id="SignalP"/>
    </source>
</evidence>
<organism evidence="3">
    <name type="scientific">Hemiselmis andersenii</name>
    <name type="common">Cryptophyte alga</name>
    <dbReference type="NCBI Taxonomy" id="464988"/>
    <lineage>
        <taxon>Eukaryota</taxon>
        <taxon>Cryptophyceae</taxon>
        <taxon>Cryptomonadales</taxon>
        <taxon>Hemiselmidaceae</taxon>
        <taxon>Hemiselmis</taxon>
    </lineage>
</organism>
<dbReference type="Pfam" id="PF00023">
    <property type="entry name" value="Ank"/>
    <property type="match status" value="1"/>
</dbReference>
<proteinExistence type="predicted"/>
<dbReference type="SUPFAM" id="SSF48403">
    <property type="entry name" value="Ankyrin repeat"/>
    <property type="match status" value="1"/>
</dbReference>
<sequence length="108" mass="11878">MCVGQGTGPLLTLACLLLLCWGPVAVVGTADKRDLASRMESLVWNARFGSFDRGWFDNELNKLLDTVSRQDLETMDRDGRTALHWAAANGRHDVVIALLERGADVHAK</sequence>
<keyword evidence="2" id="KW-0732">Signal</keyword>
<dbReference type="AlphaFoldDB" id="A0A7S0XU62"/>
<evidence type="ECO:0000313" key="3">
    <source>
        <dbReference type="EMBL" id="CAD8743603.1"/>
    </source>
</evidence>
<dbReference type="Gene3D" id="1.25.40.20">
    <property type="entry name" value="Ankyrin repeat-containing domain"/>
    <property type="match status" value="1"/>
</dbReference>
<reference evidence="3" key="1">
    <citation type="submission" date="2021-01" db="EMBL/GenBank/DDBJ databases">
        <authorList>
            <person name="Corre E."/>
            <person name="Pelletier E."/>
            <person name="Niang G."/>
            <person name="Scheremetjew M."/>
            <person name="Finn R."/>
            <person name="Kale V."/>
            <person name="Holt S."/>
            <person name="Cochrane G."/>
            <person name="Meng A."/>
            <person name="Brown T."/>
            <person name="Cohen L."/>
        </authorList>
    </citation>
    <scope>NUCLEOTIDE SEQUENCE</scope>
    <source>
        <strain evidence="3">CCMP441</strain>
    </source>
</reference>
<protein>
    <submittedName>
        <fullName evidence="3">Uncharacterized protein</fullName>
    </submittedName>
</protein>
<gene>
    <name evidence="3" type="ORF">HAND1043_LOCUS10098</name>
</gene>
<evidence type="ECO:0000256" key="1">
    <source>
        <dbReference type="PROSITE-ProRule" id="PRU00023"/>
    </source>
</evidence>
<feature type="signal peptide" evidence="2">
    <location>
        <begin position="1"/>
        <end position="26"/>
    </location>
</feature>
<dbReference type="EMBL" id="HBFK01016403">
    <property type="protein sequence ID" value="CAD8743603.1"/>
    <property type="molecule type" value="Transcribed_RNA"/>
</dbReference>
<dbReference type="PROSITE" id="PS50088">
    <property type="entry name" value="ANK_REPEAT"/>
    <property type="match status" value="1"/>
</dbReference>
<name>A0A7S0XU62_HEMAN</name>
<feature type="chain" id="PRO_5030740708" evidence="2">
    <location>
        <begin position="27"/>
        <end position="108"/>
    </location>
</feature>